<name>A0ABD3QDS4_9STRA</name>
<feature type="compositionally biased region" description="Basic and acidic residues" evidence="1">
    <location>
        <begin position="473"/>
        <end position="496"/>
    </location>
</feature>
<dbReference type="AlphaFoldDB" id="A0ABD3QDS4"/>
<feature type="region of interest" description="Disordered" evidence="1">
    <location>
        <begin position="358"/>
        <end position="383"/>
    </location>
</feature>
<feature type="region of interest" description="Disordered" evidence="1">
    <location>
        <begin position="473"/>
        <end position="516"/>
    </location>
</feature>
<gene>
    <name evidence="2" type="ORF">HJC23_008610</name>
</gene>
<dbReference type="Gene3D" id="1.10.150.240">
    <property type="entry name" value="Putative phosphatase, domain 2"/>
    <property type="match status" value="1"/>
</dbReference>
<evidence type="ECO:0000256" key="1">
    <source>
        <dbReference type="SAM" id="MobiDB-lite"/>
    </source>
</evidence>
<dbReference type="Gene3D" id="3.40.50.1000">
    <property type="entry name" value="HAD superfamily/HAD-like"/>
    <property type="match status" value="1"/>
</dbReference>
<accession>A0ABD3QDS4</accession>
<dbReference type="Proteomes" id="UP001516023">
    <property type="component" value="Unassembled WGS sequence"/>
</dbReference>
<protein>
    <submittedName>
        <fullName evidence="2">Uncharacterized protein</fullName>
    </submittedName>
</protein>
<dbReference type="Pfam" id="PF00702">
    <property type="entry name" value="Hydrolase"/>
    <property type="match status" value="1"/>
</dbReference>
<dbReference type="PANTHER" id="PTHR43885">
    <property type="entry name" value="HALOACID DEHALOGENASE-LIKE HYDROLASE"/>
    <property type="match status" value="1"/>
</dbReference>
<proteinExistence type="predicted"/>
<comment type="caution">
    <text evidence="2">The sequence shown here is derived from an EMBL/GenBank/DDBJ whole genome shotgun (WGS) entry which is preliminary data.</text>
</comment>
<dbReference type="InterPro" id="IPR023198">
    <property type="entry name" value="PGP-like_dom2"/>
</dbReference>
<dbReference type="InterPro" id="IPR036412">
    <property type="entry name" value="HAD-like_sf"/>
</dbReference>
<dbReference type="PROSITE" id="PS01228">
    <property type="entry name" value="COF_1"/>
    <property type="match status" value="1"/>
</dbReference>
<organism evidence="2 3">
    <name type="scientific">Cyclotella cryptica</name>
    <dbReference type="NCBI Taxonomy" id="29204"/>
    <lineage>
        <taxon>Eukaryota</taxon>
        <taxon>Sar</taxon>
        <taxon>Stramenopiles</taxon>
        <taxon>Ochrophyta</taxon>
        <taxon>Bacillariophyta</taxon>
        <taxon>Coscinodiscophyceae</taxon>
        <taxon>Thalassiosirophycidae</taxon>
        <taxon>Stephanodiscales</taxon>
        <taxon>Stephanodiscaceae</taxon>
        <taxon>Cyclotella</taxon>
    </lineage>
</organism>
<dbReference type="SUPFAM" id="SSF56784">
    <property type="entry name" value="HAD-like"/>
    <property type="match status" value="1"/>
</dbReference>
<keyword evidence="3" id="KW-1185">Reference proteome</keyword>
<dbReference type="EMBL" id="JABMIG020000064">
    <property type="protein sequence ID" value="KAL3796290.1"/>
    <property type="molecule type" value="Genomic_DNA"/>
</dbReference>
<reference evidence="2 3" key="1">
    <citation type="journal article" date="2020" name="G3 (Bethesda)">
        <title>Improved Reference Genome for Cyclotella cryptica CCMP332, a Model for Cell Wall Morphogenesis, Salinity Adaptation, and Lipid Production in Diatoms (Bacillariophyta).</title>
        <authorList>
            <person name="Roberts W.R."/>
            <person name="Downey K.M."/>
            <person name="Ruck E.C."/>
            <person name="Traller J.C."/>
            <person name="Alverson A.J."/>
        </authorList>
    </citation>
    <scope>NUCLEOTIDE SEQUENCE [LARGE SCALE GENOMIC DNA]</scope>
    <source>
        <strain evidence="2 3">CCMP332</strain>
    </source>
</reference>
<evidence type="ECO:0000313" key="2">
    <source>
        <dbReference type="EMBL" id="KAL3796290.1"/>
    </source>
</evidence>
<sequence>MEKYCYHVQYTVILYNTYVTFDVDGTLVSSSPGWEQGAHGRSFVHAIDSVLLGSSLDPLKRVGKKTIPELLEKHEFHGSTDGLILLRLARKVMGSSFDTEHAASNIDRMMDEMYDFVSRCSDDEVATGIAPLPGVIKTLQTLAVKYCKNGVACGLVTGNVEGIARRKMRALGLYDTGAFTPLNGPQGGKEWDGVEHIKFLGGFGSDFCSGDIDNDDRNYLDRGERIAICVNRCLDLSASSNHCLKRLIHVGDAPADILAAKSYVNHPNKPEGLCVSVVGVATGSYSVEELKGLCGKANPGVWEPVVLGTDKVASYSGPRREQPPHVFGRFERESASTVNPPLDVNIPVDQNLQESQLTNPFDKSQGSNDDDDSNNSVDSDLKDNLHTQGFFEDDDDFDGRYAAEEFSIHQRIMHFLCGRKIDQVTRQNVKICLLIKAGGSVTRERTTTVAEDQCKGKDDDDIVEHIPEDYWLKGQTRESERRNAAARVQTEREEASTARNRNNNNDTEDEERLRKT</sequence>
<dbReference type="PANTHER" id="PTHR43885:SF1">
    <property type="entry name" value="SUPERFAMILY HYDROLASE, PUTATIVE (AFU_ORTHOLOGUE AFUA_4G13290)-RELATED"/>
    <property type="match status" value="1"/>
</dbReference>
<evidence type="ECO:0000313" key="3">
    <source>
        <dbReference type="Proteomes" id="UP001516023"/>
    </source>
</evidence>
<dbReference type="InterPro" id="IPR023214">
    <property type="entry name" value="HAD_sf"/>
</dbReference>